<reference evidence="2" key="2">
    <citation type="submission" date="2025-08" db="UniProtKB">
        <authorList>
            <consortium name="RefSeq"/>
        </authorList>
    </citation>
    <scope>IDENTIFICATION</scope>
    <source>
        <tissue evidence="2">Leaf</tissue>
    </source>
</reference>
<organism evidence="1 2">
    <name type="scientific">Camelina sativa</name>
    <name type="common">False flax</name>
    <name type="synonym">Myagrum sativum</name>
    <dbReference type="NCBI Taxonomy" id="90675"/>
    <lineage>
        <taxon>Eukaryota</taxon>
        <taxon>Viridiplantae</taxon>
        <taxon>Streptophyta</taxon>
        <taxon>Embryophyta</taxon>
        <taxon>Tracheophyta</taxon>
        <taxon>Spermatophyta</taxon>
        <taxon>Magnoliopsida</taxon>
        <taxon>eudicotyledons</taxon>
        <taxon>Gunneridae</taxon>
        <taxon>Pentapetalae</taxon>
        <taxon>rosids</taxon>
        <taxon>malvids</taxon>
        <taxon>Brassicales</taxon>
        <taxon>Brassicaceae</taxon>
        <taxon>Camelineae</taxon>
        <taxon>Camelina</taxon>
    </lineage>
</organism>
<name>A0ABM0WNV1_CAMSA</name>
<accession>A0ABM0WNV1</accession>
<protein>
    <submittedName>
        <fullName evidence="2">F-box/LRR-repeat protein At2g43260-like</fullName>
    </submittedName>
</protein>
<sequence length="322" mass="36293">MFIESHNFVKKHLMKTSRRRRKTLLAFGCKDDGDDSPPFLFPEEDEDKEEEICYIGNCDVSRISLACDGLICIPGSDSIQVCNPATRVSRKFPTGESLVPATILLHEGTGRSRRQQARLDSVKMKLRMRIKSLSYVVILLPRSSLGNAMFLIFKPGGGDTSTSFLIWFLSRKDPPSMSMVSSTGSLLIFGNLTLQELLRLIFILKSLIRVVSHPNPIYSSDDGGTPYFSELLVLRDRLSVSEMRITNVPHPPLDIWSMVDAVKEGWVKMHSLCLCQLYKPRSSEIRLFTPLAILDDQGDGGVLIVWNYQESLFMSYPKKCPP</sequence>
<gene>
    <name evidence="2" type="primary">LOC104753248</name>
</gene>
<evidence type="ECO:0000313" key="2">
    <source>
        <dbReference type="RefSeq" id="XP_010473827.1"/>
    </source>
</evidence>
<reference evidence="1" key="1">
    <citation type="journal article" date="2014" name="Nat. Commun.">
        <title>The emerging biofuel crop Camelina sativa retains a highly undifferentiated hexaploid genome structure.</title>
        <authorList>
            <person name="Kagale S."/>
            <person name="Koh C."/>
            <person name="Nixon J."/>
            <person name="Bollina V."/>
            <person name="Clarke W.E."/>
            <person name="Tuteja R."/>
            <person name="Spillane C."/>
            <person name="Robinson S.J."/>
            <person name="Links M.G."/>
            <person name="Clarke C."/>
            <person name="Higgins E.E."/>
            <person name="Huebert T."/>
            <person name="Sharpe A.G."/>
            <person name="Parkin I.A."/>
        </authorList>
    </citation>
    <scope>NUCLEOTIDE SEQUENCE [LARGE SCALE GENOMIC DNA]</scope>
    <source>
        <strain evidence="1">cv. DH55</strain>
    </source>
</reference>
<dbReference type="GeneID" id="104753248"/>
<dbReference type="Proteomes" id="UP000694864">
    <property type="component" value="Chromosome 16"/>
</dbReference>
<dbReference type="RefSeq" id="XP_010473827.1">
    <property type="nucleotide sequence ID" value="XM_010475525.1"/>
</dbReference>
<keyword evidence="1" id="KW-1185">Reference proteome</keyword>
<evidence type="ECO:0000313" key="1">
    <source>
        <dbReference type="Proteomes" id="UP000694864"/>
    </source>
</evidence>
<proteinExistence type="predicted"/>